<name>A0ABW8GPZ7_9PROT</name>
<evidence type="ECO:0000256" key="1">
    <source>
        <dbReference type="ARBA" id="ARBA00004651"/>
    </source>
</evidence>
<evidence type="ECO:0000256" key="3">
    <source>
        <dbReference type="ARBA" id="ARBA00022692"/>
    </source>
</evidence>
<accession>A0ABW8GPZ7</accession>
<evidence type="ECO:0000256" key="7">
    <source>
        <dbReference type="SAM" id="Phobius"/>
    </source>
</evidence>
<sequence length="204" mass="22217">MWEIIKAAGWPIWPLIFASIVAVAIIIERLIALREQQIVPKSLLPEVQNWLGQGRAGVTQEALSRLEKHSMLGTVFASALKNLGAPREVMKEAVEESGRAVAHRLEKYLNTLGTIATVAPLLGLLGTVIGMVELFGAFTATGHDVAQFARGISVALYNTAGGIVVAVPAMISYRYFRGKIDGFIVEMEQEAVKLVELIHGERKE</sequence>
<keyword evidence="4 7" id="KW-1133">Transmembrane helix</keyword>
<dbReference type="EMBL" id="JBIWXY010000003">
    <property type="protein sequence ID" value="MFJ5447217.1"/>
    <property type="molecule type" value="Genomic_DNA"/>
</dbReference>
<protein>
    <submittedName>
        <fullName evidence="9">MotA/TolQ/ExbB proton channel family protein</fullName>
    </submittedName>
</protein>
<feature type="transmembrane region" description="Helical" evidence="7">
    <location>
        <begin position="152"/>
        <end position="171"/>
    </location>
</feature>
<dbReference type="PANTHER" id="PTHR30625:SF11">
    <property type="entry name" value="MOTA_TOLQ_EXBB PROTON CHANNEL DOMAIN-CONTAINING PROTEIN"/>
    <property type="match status" value="1"/>
</dbReference>
<comment type="caution">
    <text evidence="9">The sequence shown here is derived from an EMBL/GenBank/DDBJ whole genome shotgun (WGS) entry which is preliminary data.</text>
</comment>
<evidence type="ECO:0000256" key="2">
    <source>
        <dbReference type="ARBA" id="ARBA00022475"/>
    </source>
</evidence>
<feature type="domain" description="MotA/TolQ/ExbB proton channel" evidence="8">
    <location>
        <begin position="69"/>
        <end position="188"/>
    </location>
</feature>
<organism evidence="9 10">
    <name type="scientific">Methylobacillus methanolivorans</name>
    <dbReference type="NCBI Taxonomy" id="1848927"/>
    <lineage>
        <taxon>Bacteria</taxon>
        <taxon>Pseudomonadati</taxon>
        <taxon>Pseudomonadota</taxon>
        <taxon>Betaproteobacteria</taxon>
        <taxon>Nitrosomonadales</taxon>
        <taxon>Methylophilaceae</taxon>
        <taxon>Methylobacillus</taxon>
    </lineage>
</organism>
<dbReference type="Proteomes" id="UP001617669">
    <property type="component" value="Unassembled WGS sequence"/>
</dbReference>
<keyword evidence="6" id="KW-0813">Transport</keyword>
<keyword evidence="5 7" id="KW-0472">Membrane</keyword>
<keyword evidence="2" id="KW-1003">Cell membrane</keyword>
<keyword evidence="10" id="KW-1185">Reference proteome</keyword>
<evidence type="ECO:0000256" key="5">
    <source>
        <dbReference type="ARBA" id="ARBA00023136"/>
    </source>
</evidence>
<comment type="subcellular location">
    <subcellularLocation>
        <location evidence="1">Cell membrane</location>
        <topology evidence="1">Multi-pass membrane protein</topology>
    </subcellularLocation>
    <subcellularLocation>
        <location evidence="6">Membrane</location>
        <topology evidence="6">Multi-pass membrane protein</topology>
    </subcellularLocation>
</comment>
<keyword evidence="6" id="KW-0653">Protein transport</keyword>
<feature type="transmembrane region" description="Helical" evidence="7">
    <location>
        <begin position="12"/>
        <end position="32"/>
    </location>
</feature>
<dbReference type="PANTHER" id="PTHR30625">
    <property type="entry name" value="PROTEIN TOLQ"/>
    <property type="match status" value="1"/>
</dbReference>
<keyword evidence="3 7" id="KW-0812">Transmembrane</keyword>
<dbReference type="InterPro" id="IPR050790">
    <property type="entry name" value="ExbB/TolQ_transport"/>
</dbReference>
<dbReference type="Pfam" id="PF01618">
    <property type="entry name" value="MotA_ExbB"/>
    <property type="match status" value="1"/>
</dbReference>
<feature type="transmembrane region" description="Helical" evidence="7">
    <location>
        <begin position="108"/>
        <end position="132"/>
    </location>
</feature>
<evidence type="ECO:0000256" key="6">
    <source>
        <dbReference type="RuleBase" id="RU004057"/>
    </source>
</evidence>
<evidence type="ECO:0000259" key="8">
    <source>
        <dbReference type="Pfam" id="PF01618"/>
    </source>
</evidence>
<comment type="similarity">
    <text evidence="6">Belongs to the exbB/tolQ family.</text>
</comment>
<evidence type="ECO:0000313" key="10">
    <source>
        <dbReference type="Proteomes" id="UP001617669"/>
    </source>
</evidence>
<gene>
    <name evidence="9" type="ORF">ACIKP9_13325</name>
</gene>
<evidence type="ECO:0000256" key="4">
    <source>
        <dbReference type="ARBA" id="ARBA00022989"/>
    </source>
</evidence>
<reference evidence="9 10" key="1">
    <citation type="submission" date="2024-11" db="EMBL/GenBank/DDBJ databases">
        <authorList>
            <person name="Kaparullina E.N."/>
            <person name="Delegan Y.A."/>
            <person name="Doronina N.V."/>
        </authorList>
    </citation>
    <scope>NUCLEOTIDE SEQUENCE [LARGE SCALE GENOMIC DNA]</scope>
    <source>
        <strain evidence="9 10">7sh_L</strain>
    </source>
</reference>
<dbReference type="InterPro" id="IPR002898">
    <property type="entry name" value="MotA_ExbB_proton_chnl"/>
</dbReference>
<evidence type="ECO:0000313" key="9">
    <source>
        <dbReference type="EMBL" id="MFJ5447217.1"/>
    </source>
</evidence>
<proteinExistence type="inferred from homology"/>
<dbReference type="RefSeq" id="WP_400883860.1">
    <property type="nucleotide sequence ID" value="NZ_JBIWXY010000003.1"/>
</dbReference>